<accession>A0A1E3PUR5</accession>
<dbReference type="Pfam" id="PF05551">
    <property type="entry name" value="zf-His_Me_endon"/>
    <property type="match status" value="2"/>
</dbReference>
<sequence>MATARAVRILNQLTQEKANQIITSRHIRTTDLGCWEGNSRPDYKGYVYVMLSVCGEAQTARVHQVALVAYNRRDELEATLGQSNYDISHLCHNGNCFNPEHLIVESSTNNLRRRICNGQKVLVHSEFSYHPCPHGRIEKLRKCILPLHYLEDNAPNANGGGQKPAPAYIYPDPDDTPTLDVTAGKYDIITPTTAQELLERYRGDTTELGCWLSKLKGDNRKGPIVVLRELPVRPSLRQIAFIATNRRDDLKKALGRASFYTIAALCHNNRCINPEHIIVESKSNNFKLKACIGKTAVVREGDTDHPCPHGRVEKMRTCVLPVEYAVATSKERDESTAQTPDPGLDDEDATVGIGTDTRITDISADIRKKLRMRIDIRRIRIRIRIKQS</sequence>
<dbReference type="AlphaFoldDB" id="A0A1E3PUR5"/>
<reference evidence="3 4" key="1">
    <citation type="journal article" date="2016" name="Proc. Natl. Acad. Sci. U.S.A.">
        <title>Comparative genomics of biotechnologically important yeasts.</title>
        <authorList>
            <person name="Riley R."/>
            <person name="Haridas S."/>
            <person name="Wolfe K.H."/>
            <person name="Lopes M.R."/>
            <person name="Hittinger C.T."/>
            <person name="Goeker M."/>
            <person name="Salamov A.A."/>
            <person name="Wisecaver J.H."/>
            <person name="Long T.M."/>
            <person name="Calvey C.H."/>
            <person name="Aerts A.L."/>
            <person name="Barry K.W."/>
            <person name="Choi C."/>
            <person name="Clum A."/>
            <person name="Coughlan A.Y."/>
            <person name="Deshpande S."/>
            <person name="Douglass A.P."/>
            <person name="Hanson S.J."/>
            <person name="Klenk H.-P."/>
            <person name="LaButti K.M."/>
            <person name="Lapidus A."/>
            <person name="Lindquist E.A."/>
            <person name="Lipzen A.M."/>
            <person name="Meier-Kolthoff J.P."/>
            <person name="Ohm R.A."/>
            <person name="Otillar R.P."/>
            <person name="Pangilinan J.L."/>
            <person name="Peng Y."/>
            <person name="Rokas A."/>
            <person name="Rosa C.A."/>
            <person name="Scheuner C."/>
            <person name="Sibirny A.A."/>
            <person name="Slot J.C."/>
            <person name="Stielow J.B."/>
            <person name="Sun H."/>
            <person name="Kurtzman C.P."/>
            <person name="Blackwell M."/>
            <person name="Grigoriev I.V."/>
            <person name="Jeffries T.W."/>
        </authorList>
    </citation>
    <scope>NUCLEOTIDE SEQUENCE [LARGE SCALE GENOMIC DNA]</scope>
    <source>
        <strain evidence="3 4">NRRL Y-11557</strain>
    </source>
</reference>
<dbReference type="InterPro" id="IPR044930">
    <property type="entry name" value="Homing_endonuclease_His-Me"/>
</dbReference>
<dbReference type="Proteomes" id="UP000094385">
    <property type="component" value="Unassembled WGS sequence"/>
</dbReference>
<dbReference type="Gene3D" id="3.90.75.10">
    <property type="entry name" value="Homing Intron 3 (I-ppo) Encoded Endonuclease, Chain A"/>
    <property type="match status" value="2"/>
</dbReference>
<evidence type="ECO:0000313" key="3">
    <source>
        <dbReference type="EMBL" id="ODQ69179.1"/>
    </source>
</evidence>
<dbReference type="EMBL" id="KV454305">
    <property type="protein sequence ID" value="ODQ69179.1"/>
    <property type="molecule type" value="Genomic_DNA"/>
</dbReference>
<dbReference type="InterPro" id="IPR044925">
    <property type="entry name" value="His-Me_finger_sf"/>
</dbReference>
<dbReference type="GO" id="GO:0004519">
    <property type="term" value="F:endonuclease activity"/>
    <property type="evidence" value="ECO:0007669"/>
    <property type="project" value="InterPro"/>
</dbReference>
<feature type="domain" description="Zinc-binding loop region of homing endonuclease" evidence="2">
    <location>
        <begin position="43"/>
        <end position="152"/>
    </location>
</feature>
<organism evidence="3 4">
    <name type="scientific">Lipomyces starkeyi NRRL Y-11557</name>
    <dbReference type="NCBI Taxonomy" id="675824"/>
    <lineage>
        <taxon>Eukaryota</taxon>
        <taxon>Fungi</taxon>
        <taxon>Dikarya</taxon>
        <taxon>Ascomycota</taxon>
        <taxon>Saccharomycotina</taxon>
        <taxon>Lipomycetes</taxon>
        <taxon>Lipomycetales</taxon>
        <taxon>Lipomycetaceae</taxon>
        <taxon>Lipomyces</taxon>
    </lineage>
</organism>
<dbReference type="OrthoDB" id="6142332at2759"/>
<feature type="domain" description="Zinc-binding loop region of homing endonuclease" evidence="2">
    <location>
        <begin position="234"/>
        <end position="325"/>
    </location>
</feature>
<feature type="region of interest" description="Disordered" evidence="1">
    <location>
        <begin position="329"/>
        <end position="351"/>
    </location>
</feature>
<proteinExistence type="predicted"/>
<gene>
    <name evidence="3" type="ORF">LIPSTDRAFT_202198</name>
</gene>
<evidence type="ECO:0000313" key="4">
    <source>
        <dbReference type="Proteomes" id="UP000094385"/>
    </source>
</evidence>
<evidence type="ECO:0000256" key="1">
    <source>
        <dbReference type="SAM" id="MobiDB-lite"/>
    </source>
</evidence>
<dbReference type="SUPFAM" id="SSF54060">
    <property type="entry name" value="His-Me finger endonucleases"/>
    <property type="match status" value="2"/>
</dbReference>
<dbReference type="InterPro" id="IPR008704">
    <property type="entry name" value="Endonuclease_Zinc-binding_loop"/>
</dbReference>
<evidence type="ECO:0000259" key="2">
    <source>
        <dbReference type="Pfam" id="PF05551"/>
    </source>
</evidence>
<protein>
    <recommendedName>
        <fullName evidence="2">Zinc-binding loop region of homing endonuclease domain-containing protein</fullName>
    </recommendedName>
</protein>
<keyword evidence="4" id="KW-1185">Reference proteome</keyword>
<name>A0A1E3PUR5_LIPST</name>